<evidence type="ECO:0000313" key="2">
    <source>
        <dbReference type="EMBL" id="QDY66113.1"/>
    </source>
</evidence>
<dbReference type="Pfam" id="PF13454">
    <property type="entry name" value="NAD_binding_9"/>
    <property type="match status" value="1"/>
</dbReference>
<reference evidence="2 3" key="1">
    <citation type="submission" date="2019-07" db="EMBL/GenBank/DDBJ databases">
        <title>Complete Genome Sequence of drought tolerant Plant Growth-Promoting Rhizobacterium Glutamicibacter halophytocola DR408.</title>
        <authorList>
            <person name="Nishu S.D."/>
            <person name="Lee T.K."/>
        </authorList>
    </citation>
    <scope>NUCLEOTIDE SEQUENCE [LARGE SCALE GENOMIC DNA]</scope>
    <source>
        <strain evidence="2 3">DR408</strain>
    </source>
</reference>
<dbReference type="InterPro" id="IPR052189">
    <property type="entry name" value="L-asp_N-monooxygenase_NS-form"/>
</dbReference>
<protein>
    <submittedName>
        <fullName evidence="2">FAD/NAD(P)-binding protein</fullName>
    </submittedName>
</protein>
<keyword evidence="3" id="KW-1185">Reference proteome</keyword>
<name>A0ABX5Y7M7_9MICC</name>
<dbReference type="EMBL" id="CP042260">
    <property type="protein sequence ID" value="QDY66113.1"/>
    <property type="molecule type" value="Genomic_DNA"/>
</dbReference>
<feature type="domain" description="FAD-dependent urate hydroxylase HpyO/Asp monooxygenase CreE-like FAD/NAD(P)-binding" evidence="1">
    <location>
        <begin position="52"/>
        <end position="234"/>
    </location>
</feature>
<evidence type="ECO:0000259" key="1">
    <source>
        <dbReference type="Pfam" id="PF13454"/>
    </source>
</evidence>
<dbReference type="PANTHER" id="PTHR40254:SF1">
    <property type="entry name" value="BLR0577 PROTEIN"/>
    <property type="match status" value="1"/>
</dbReference>
<sequence>MSLHGRTMTYASLQVSTLSWRLHRLLIWRYPQIPDTHRMAAQRRKMTERHIVFIGGGPRTAIILERISANRALLNNTALHLHIVDPFPAGAGRIWREDQSPLLKLNSRAADVTMFTDDSVQCLGPANNGPALDQWVQLIREGQLPDVPPLVLADPLLQAEVATLGAGDFPTRRLQSCYLRWFFARVQASFTAPDSIKVHQDSAVDLIPGSGPHKVLLASGEELVADQVVLAQGHLDAKMSSDARASEFSARADSADHLGYIPPGYTNDINFEELLPGTEVLVSGMGLAFTDLFVLLFEGRGGRFEPTGSGELRYIPSGREPRLLAGSRRGVPYHSKIRSSTTAELTARYFTEEAVAELHARHGNLDFFAHIWPLVAKETGYFYYRELFATRPDQLRGRWADFLAAYDRIDWYFPERASLVAAFVAPNDRLEFEDLESPLPLPRPLPAQGHGEQLNKLVSEHIQEDLRLRDSPDRPEYQALFLGLLRCFVTLPLVHDKFSQAGRAQLAKWWQGFFSFVDSGPPAHRLRELLALHESGFVRFLGPETTFGFDTEHQLFSAQTLAGAVHAPWLIEARLPSTNISTSTDPLLASLSRQGLITEEPGGSGKMHITSLRQAIGRGGRVQRWLFATGAAVGRFQAGAFSRPQSNSAPFADSDALARELLAAPASMEQWELAGTVVQAHHSIA</sequence>
<dbReference type="PANTHER" id="PTHR40254">
    <property type="entry name" value="BLR0577 PROTEIN"/>
    <property type="match status" value="1"/>
</dbReference>
<dbReference type="Proteomes" id="UP000320717">
    <property type="component" value="Chromosome"/>
</dbReference>
<dbReference type="InterPro" id="IPR038732">
    <property type="entry name" value="HpyO/CreE_NAD-binding"/>
</dbReference>
<accession>A0ABX5Y7M7</accession>
<evidence type="ECO:0000313" key="3">
    <source>
        <dbReference type="Proteomes" id="UP000320717"/>
    </source>
</evidence>
<proteinExistence type="predicted"/>
<gene>
    <name evidence="2" type="ORF">FQA45_07200</name>
</gene>
<organism evidence="2 3">
    <name type="scientific">Glutamicibacter halophytocola</name>
    <dbReference type="NCBI Taxonomy" id="1933880"/>
    <lineage>
        <taxon>Bacteria</taxon>
        <taxon>Bacillati</taxon>
        <taxon>Actinomycetota</taxon>
        <taxon>Actinomycetes</taxon>
        <taxon>Micrococcales</taxon>
        <taxon>Micrococcaceae</taxon>
        <taxon>Glutamicibacter</taxon>
    </lineage>
</organism>